<proteinExistence type="predicted"/>
<organism evidence="5 6">
    <name type="scientific">Lactobacillus phage Lb338-1</name>
    <dbReference type="NCBI Taxonomy" id="2892342"/>
    <lineage>
        <taxon>Viruses</taxon>
        <taxon>Duplodnaviria</taxon>
        <taxon>Heunggongvirae</taxon>
        <taxon>Uroviricota</taxon>
        <taxon>Caudoviricetes</taxon>
        <taxon>Herelleviridae</taxon>
        <taxon>Mooreparkvirus</taxon>
        <taxon>Mooreparkvirus Lb3381</taxon>
    </lineage>
</organism>
<keyword evidence="2" id="KW-1171">Viral genome ejection through host cell envelope</keyword>
<dbReference type="OrthoDB" id="4451at10239"/>
<feature type="compositionally biased region" description="Polar residues" evidence="4">
    <location>
        <begin position="367"/>
        <end position="382"/>
    </location>
</feature>
<keyword evidence="1" id="KW-1188">Viral release from host cell</keyword>
<gene>
    <name evidence="5" type="ORF">lb338_phage_106</name>
</gene>
<keyword evidence="1" id="KW-0118">Viral capsid assembly</keyword>
<dbReference type="Proteomes" id="UP000001878">
    <property type="component" value="Segment"/>
</dbReference>
<dbReference type="KEGG" id="vg:7750961"/>
<evidence type="ECO:0000256" key="1">
    <source>
        <dbReference type="ARBA" id="ARBA00022950"/>
    </source>
</evidence>
<feature type="compositionally biased region" description="Low complexity" evidence="4">
    <location>
        <begin position="507"/>
        <end position="517"/>
    </location>
</feature>
<dbReference type="EMBL" id="FJ822135">
    <property type="protein sequence ID" value="ACO37027.1"/>
    <property type="molecule type" value="Genomic_DNA"/>
</dbReference>
<keyword evidence="2" id="KW-1160">Virus entry into host cell</keyword>
<dbReference type="GeneID" id="7750961"/>
<evidence type="ECO:0000256" key="4">
    <source>
        <dbReference type="SAM" id="MobiDB-lite"/>
    </source>
</evidence>
<evidence type="ECO:0000313" key="6">
    <source>
        <dbReference type="Proteomes" id="UP000001878"/>
    </source>
</evidence>
<dbReference type="RefSeq" id="YP_002790785.1">
    <property type="nucleotide sequence ID" value="NC_012530.1"/>
</dbReference>
<protein>
    <submittedName>
        <fullName evidence="5">Putative portal protein</fullName>
    </submittedName>
</protein>
<sequence>MGIFDRFRTKFYTDDPNAFFKHIDSKIANDTASKALNGVDRAYTEPVDGNLMFSTLEDTSIVPKPSPIAFGRITDVLRQYSMNVVLNAIINTRANQVTEYAHRASTDDNGMGYQVRLKNGDKPTKEQQKKIDYAERYIERMGVDYSPIRDDFTSFLRKLVRDTYTYDQVNYENTYDSNGRLSHTRMVDPTTIYFANDEHGHRRTRGKIYRQYIDNKVRGSFTADEMGMFIRNPRSDILSGGYGLSELEMGLREFISHENTELFNDRFFTHGGTTKGILLVKPSPSVTNTSMRALEDFKRHWTATSSGINGAYRIPMITAEDAKFVSMTQAEDMQFQSWLNYLINIICALVAMDPAEIGMQNRGGATGNKSNSLNESNNQNKIDASKSKGLMPLLDMIAKNLTNGIIRQILGDNYMLEFVGGDTRSQQDKLKSVQLELQTATTVNDYREKQGLPKIAGGDIILSAVYIQRLGQQEQIKQNEFQRQQTRLTQLESALQNPSGTPPTLPPSSSNSFQQNQEGYTGKDAKPSGKDNQQGVGKDGQLKNKKNTNSYKQGGSSKK</sequence>
<feature type="compositionally biased region" description="Polar residues" evidence="4">
    <location>
        <begin position="547"/>
        <end position="559"/>
    </location>
</feature>
<feature type="region of interest" description="Disordered" evidence="4">
    <location>
        <begin position="362"/>
        <end position="384"/>
    </location>
</feature>
<keyword evidence="6" id="KW-1185">Reference proteome</keyword>
<accession>C1KFL6</accession>
<name>C1KFL6_9CAUD</name>
<dbReference type="Pfam" id="PF04860">
    <property type="entry name" value="Phage_portal"/>
    <property type="match status" value="1"/>
</dbReference>
<evidence type="ECO:0000256" key="3">
    <source>
        <dbReference type="ARBA" id="ARBA00023219"/>
    </source>
</evidence>
<evidence type="ECO:0000256" key="2">
    <source>
        <dbReference type="ARBA" id="ARBA00023009"/>
    </source>
</evidence>
<feature type="region of interest" description="Disordered" evidence="4">
    <location>
        <begin position="494"/>
        <end position="559"/>
    </location>
</feature>
<keyword evidence="3" id="KW-0231">Viral genome packaging</keyword>
<reference evidence="5 6" key="1">
    <citation type="journal article" date="2009" name="Gene">
        <title>Genome of a virulent bacteriophage Lb338-1 that lyses the probiotic Lactobacillus paracasei cheese strain.</title>
        <authorList>
            <person name="Alemayehu D."/>
            <person name="Ross R.P."/>
            <person name="O'Sullivan O."/>
            <person name="Coffey A."/>
            <person name="Stanton C."/>
            <person name="Fitzgerald G.F."/>
            <person name="McAuliffe O."/>
        </authorList>
    </citation>
    <scope>NUCLEOTIDE SEQUENCE [LARGE SCALE GENOMIC DNA]</scope>
    <source>
        <strain evidence="5">Lb338-1</strain>
    </source>
</reference>
<keyword evidence="2" id="KW-1162">Viral penetration into host cytoplasm</keyword>
<dbReference type="InterPro" id="IPR006944">
    <property type="entry name" value="Phage/GTA_portal"/>
</dbReference>
<evidence type="ECO:0000313" key="5">
    <source>
        <dbReference type="EMBL" id="ACO37027.1"/>
    </source>
</evidence>